<name>A0A285LVY5_9NOCA</name>
<dbReference type="OrthoDB" id="4558190at2"/>
<dbReference type="EMBL" id="OBEG01000007">
    <property type="protein sequence ID" value="SNY89114.1"/>
    <property type="molecule type" value="Genomic_DNA"/>
</dbReference>
<proteinExistence type="predicted"/>
<reference evidence="1 2" key="1">
    <citation type="submission" date="2017-09" db="EMBL/GenBank/DDBJ databases">
        <authorList>
            <person name="Ehlers B."/>
            <person name="Leendertz F.H."/>
        </authorList>
    </citation>
    <scope>NUCLEOTIDE SEQUENCE [LARGE SCALE GENOMIC DNA]</scope>
    <source>
        <strain evidence="1 2">DSM 45537</strain>
    </source>
</reference>
<dbReference type="Proteomes" id="UP000219565">
    <property type="component" value="Unassembled WGS sequence"/>
</dbReference>
<sequence length="84" mass="9504">MGRAEREDDGGALRVSGSPRPAELDVHLAVYVRGMRFDFTACMTAALWFLQEHQQRRYVDAVSVSLADGARYPRLPNERLNLEP</sequence>
<dbReference type="STRING" id="1379680.GCA_001612615_05966"/>
<evidence type="ECO:0000313" key="2">
    <source>
        <dbReference type="Proteomes" id="UP000219565"/>
    </source>
</evidence>
<keyword evidence="2" id="KW-1185">Reference proteome</keyword>
<evidence type="ECO:0000313" key="1">
    <source>
        <dbReference type="EMBL" id="SNY89114.1"/>
    </source>
</evidence>
<dbReference type="AlphaFoldDB" id="A0A285LVY5"/>
<accession>A0A285LVY5</accession>
<gene>
    <name evidence="1" type="ORF">SAMN04244553_6114</name>
</gene>
<organism evidence="1 2">
    <name type="scientific">Nocardia amikacinitolerans</name>
    <dbReference type="NCBI Taxonomy" id="756689"/>
    <lineage>
        <taxon>Bacteria</taxon>
        <taxon>Bacillati</taxon>
        <taxon>Actinomycetota</taxon>
        <taxon>Actinomycetes</taxon>
        <taxon>Mycobacteriales</taxon>
        <taxon>Nocardiaceae</taxon>
        <taxon>Nocardia</taxon>
    </lineage>
</organism>
<protein>
    <submittedName>
        <fullName evidence="1">Uncharacterized protein</fullName>
    </submittedName>
</protein>